<dbReference type="PANTHER" id="PTHR30388">
    <property type="entry name" value="ALDEHYDE OXIDOREDUCTASE MOLYBDENUM COFACTOR ASSEMBLY PROTEIN"/>
    <property type="match status" value="1"/>
</dbReference>
<dbReference type="InterPro" id="IPR027051">
    <property type="entry name" value="XdhC_Rossmann_dom"/>
</dbReference>
<dbReference type="Pfam" id="PF02625">
    <property type="entry name" value="XdhC_CoxI"/>
    <property type="match status" value="1"/>
</dbReference>
<dbReference type="InterPro" id="IPR003777">
    <property type="entry name" value="XdhC_CoxI"/>
</dbReference>
<feature type="domain" description="XdhC Rossmann" evidence="2">
    <location>
        <begin position="109"/>
        <end position="251"/>
    </location>
</feature>
<dbReference type="SUPFAM" id="SSF51735">
    <property type="entry name" value="NAD(P)-binding Rossmann-fold domains"/>
    <property type="match status" value="1"/>
</dbReference>
<dbReference type="InterPro" id="IPR052698">
    <property type="entry name" value="MoCofactor_Util/Proc"/>
</dbReference>
<dbReference type="Pfam" id="PF13478">
    <property type="entry name" value="XdhC_C"/>
    <property type="match status" value="1"/>
</dbReference>
<evidence type="ECO:0000313" key="4">
    <source>
        <dbReference type="Proteomes" id="UP001344906"/>
    </source>
</evidence>
<feature type="domain" description="XdhC- CoxI" evidence="1">
    <location>
        <begin position="14"/>
        <end position="78"/>
    </location>
</feature>
<dbReference type="Proteomes" id="UP001344906">
    <property type="component" value="Unassembled WGS sequence"/>
</dbReference>
<name>A0ABQ6G1G2_9CHLR</name>
<organism evidence="3 4">
    <name type="scientific">Dictyobacter halimunensis</name>
    <dbReference type="NCBI Taxonomy" id="3026934"/>
    <lineage>
        <taxon>Bacteria</taxon>
        <taxon>Bacillati</taxon>
        <taxon>Chloroflexota</taxon>
        <taxon>Ktedonobacteria</taxon>
        <taxon>Ktedonobacterales</taxon>
        <taxon>Dictyobacteraceae</taxon>
        <taxon>Dictyobacter</taxon>
    </lineage>
</organism>
<dbReference type="InterPro" id="IPR036291">
    <property type="entry name" value="NAD(P)-bd_dom_sf"/>
</dbReference>
<gene>
    <name evidence="3" type="ORF">KDH_53060</name>
</gene>
<dbReference type="PANTHER" id="PTHR30388:SF6">
    <property type="entry name" value="XANTHINE DEHYDROGENASE SUBUNIT A-RELATED"/>
    <property type="match status" value="1"/>
</dbReference>
<evidence type="ECO:0000313" key="3">
    <source>
        <dbReference type="EMBL" id="GLV58475.1"/>
    </source>
</evidence>
<comment type="caution">
    <text evidence="3">The sequence shown here is derived from an EMBL/GenBank/DDBJ whole genome shotgun (WGS) entry which is preliminary data.</text>
</comment>
<proteinExistence type="predicted"/>
<keyword evidence="4" id="KW-1185">Reference proteome</keyword>
<sequence length="288" mass="31077">MSTITIYNEIQTALSHGEKVAIATVVKTMGAAPCPIGSKALIHQDGSMQGSFAGPQTDGKVAQEALKVLREGNPTSVHIHLDADQGEAVGSCGATLEVFFEILRPEPRLIVAGAGYVAQALSRLIARLDFRMIVVDDRRDLAESQAFDSKVQMTFGDIPQTIRDLEPDEASWIVIVTRGHNLDKEALRAALNTRATYVGMIGSPSKVKRIFRELLEEGIERQRIEQVHAPIGLDLGAETPDEIALSIAAEILMLRKNASGAPLKTMHNLLDADEHTSTAPTTGKPVNV</sequence>
<accession>A0ABQ6G1G2</accession>
<protein>
    <submittedName>
        <fullName evidence="3">Xanthine dehydrogenase accessory factor</fullName>
    </submittedName>
</protein>
<dbReference type="RefSeq" id="WP_338254688.1">
    <property type="nucleotide sequence ID" value="NZ_BSRI01000002.1"/>
</dbReference>
<reference evidence="3 4" key="1">
    <citation type="submission" date="2023-02" db="EMBL/GenBank/DDBJ databases">
        <title>Dictyobacter halimunensis sp. nov., a new member of the class Ktedonobacteria from forest soil in a geothermal area.</title>
        <authorList>
            <person name="Rachmania M.K."/>
            <person name="Ningsih F."/>
            <person name="Sakai Y."/>
            <person name="Yabe S."/>
            <person name="Yokota A."/>
            <person name="Sjamsuridzal W."/>
        </authorList>
    </citation>
    <scope>NUCLEOTIDE SEQUENCE [LARGE SCALE GENOMIC DNA]</scope>
    <source>
        <strain evidence="3 4">S3.2.2.5</strain>
    </source>
</reference>
<dbReference type="Gene3D" id="3.40.50.720">
    <property type="entry name" value="NAD(P)-binding Rossmann-like Domain"/>
    <property type="match status" value="1"/>
</dbReference>
<evidence type="ECO:0000259" key="2">
    <source>
        <dbReference type="Pfam" id="PF13478"/>
    </source>
</evidence>
<dbReference type="EMBL" id="BSRI01000002">
    <property type="protein sequence ID" value="GLV58475.1"/>
    <property type="molecule type" value="Genomic_DNA"/>
</dbReference>
<evidence type="ECO:0000259" key="1">
    <source>
        <dbReference type="Pfam" id="PF02625"/>
    </source>
</evidence>